<proteinExistence type="predicted"/>
<evidence type="ECO:0000313" key="2">
    <source>
        <dbReference type="Proteomes" id="UP000238153"/>
    </source>
</evidence>
<dbReference type="AlphaFoldDB" id="A0A2A1K976"/>
<evidence type="ECO:0000313" key="1">
    <source>
        <dbReference type="EMBL" id="PPJ74066.1"/>
    </source>
</evidence>
<name>A0A2A1K976_STAHA</name>
<dbReference type="Proteomes" id="UP000238153">
    <property type="component" value="Unassembled WGS sequence"/>
</dbReference>
<gene>
    <name evidence="1" type="primary">asp1</name>
    <name evidence="1" type="ORF">CV019_08385</name>
</gene>
<protein>
    <submittedName>
        <fullName evidence="1">Accessory Sec system protein Asp1</fullName>
    </submittedName>
</protein>
<dbReference type="OMA" id="YYFIPAW"/>
<dbReference type="NCBIfam" id="TIGR03713">
    <property type="entry name" value="acc_sec_asp1"/>
    <property type="match status" value="1"/>
</dbReference>
<reference evidence="1 2" key="1">
    <citation type="submission" date="2017-11" db="EMBL/GenBank/DDBJ databases">
        <authorList>
            <person name="Founou R.C."/>
            <person name="Founou L."/>
            <person name="Allam M."/>
            <person name="Ismail A."/>
            <person name="Essack S.Y."/>
        </authorList>
    </citation>
    <scope>NUCLEOTIDE SEQUENCE [LARGE SCALE GENOMIC DNA]</scope>
    <source>
        <strain evidence="1 2">G811N2B1</strain>
    </source>
</reference>
<dbReference type="GeneID" id="93779749"/>
<dbReference type="Pfam" id="PF16993">
    <property type="entry name" value="Asp1"/>
    <property type="match status" value="1"/>
</dbReference>
<sequence length="524" mass="61725">MKQFIPAWYDSNNWWDSAVVPFYIKRKTTEFDDMVSLMLMHHKNNEPFNTIILNYNPLLRLFLHRHELYEMNYWSLFDEIQGATHGTPVAIDYRELSWPEDTEFIYTPFQVLAIKSDNQFSKMIFSQEGYLICIEDYEHKTLSRKLIFDDRGFVSSIEIYHDGQSPMKRYYLAVKGQIIMTQDFMTEKITIQPEFYDLFQKKSYGNMDELIFEKIQQYNTSTLADDDKVIIAADKRHNYVLTDTFKPENMCFSLFSQRNAYIDATLLETIGKANQCIVDTQANATKLNQFITQNPEYQPFKIMRVTPFDAQMLPNISSQLYETNIGVWIDSLSEEDLKTVIDQLSQYVSQHEQTIIHLLTRLNENDIQQWLRDEIDQLNALLNVEEEEFSPEVQDILQTELEEDEIEKVKLIYVPFEEDLMKELSQLRVIVDLNQEPDLYLQISSISAGVPQINRRETDYVDDKLNGLIIDNIQQLRVALNYFINNLKNWNYSFAHSIKLSDEFSSEKIIQRLNSVIEGEIHGT</sequence>
<dbReference type="RefSeq" id="WP_011274656.1">
    <property type="nucleotide sequence ID" value="NZ_BKAY01000006.1"/>
</dbReference>
<accession>A0A2A1K976</accession>
<dbReference type="EMBL" id="PGWX01000333">
    <property type="protein sequence ID" value="PPJ74066.1"/>
    <property type="molecule type" value="Genomic_DNA"/>
</dbReference>
<comment type="caution">
    <text evidence="1">The sequence shown here is derived from an EMBL/GenBank/DDBJ whole genome shotgun (WGS) entry which is preliminary data.</text>
</comment>
<dbReference type="GO" id="GO:0015031">
    <property type="term" value="P:protein transport"/>
    <property type="evidence" value="ECO:0007669"/>
    <property type="project" value="InterPro"/>
</dbReference>
<organism evidence="1 2">
    <name type="scientific">Staphylococcus haemolyticus</name>
    <dbReference type="NCBI Taxonomy" id="1283"/>
    <lineage>
        <taxon>Bacteria</taxon>
        <taxon>Bacillati</taxon>
        <taxon>Bacillota</taxon>
        <taxon>Bacilli</taxon>
        <taxon>Bacillales</taxon>
        <taxon>Staphylococcaceae</taxon>
        <taxon>Staphylococcus</taxon>
    </lineage>
</organism>
<dbReference type="InterPro" id="IPR022372">
    <property type="entry name" value="Accessory_SS_Asp1"/>
</dbReference>